<sequence length="72" mass="8741">MPFQFFYVSHKYYSKGYKLSFHEERMKGILKNSHFICGKNREIFICMLYNKGGIFGIYIYKKGYMQEELNEC</sequence>
<gene>
    <name evidence="1" type="ORF">CN984_26260</name>
</gene>
<organism evidence="1 2">
    <name type="scientific">Bacillus cereus</name>
    <dbReference type="NCBI Taxonomy" id="1396"/>
    <lineage>
        <taxon>Bacteria</taxon>
        <taxon>Bacillati</taxon>
        <taxon>Bacillota</taxon>
        <taxon>Bacilli</taxon>
        <taxon>Bacillales</taxon>
        <taxon>Bacillaceae</taxon>
        <taxon>Bacillus</taxon>
        <taxon>Bacillus cereus group</taxon>
    </lineage>
</organism>
<reference evidence="1 2" key="1">
    <citation type="submission" date="2017-09" db="EMBL/GenBank/DDBJ databases">
        <title>Large-scale bioinformatics analysis of Bacillus genomes uncovers conserved roles of natural products in bacterial physiology.</title>
        <authorList>
            <consortium name="Agbiome Team Llc"/>
            <person name="Bleich R.M."/>
            <person name="Grubbs K.J."/>
            <person name="Santa Maria K.C."/>
            <person name="Allen S.E."/>
            <person name="Farag S."/>
            <person name="Shank E.A."/>
            <person name="Bowers A."/>
        </authorList>
    </citation>
    <scope>NUCLEOTIDE SEQUENCE [LARGE SCALE GENOMIC DNA]</scope>
    <source>
        <strain evidence="1 2">AFS050027</strain>
    </source>
</reference>
<evidence type="ECO:0000313" key="1">
    <source>
        <dbReference type="EMBL" id="PGO22544.1"/>
    </source>
</evidence>
<dbReference type="Proteomes" id="UP000223777">
    <property type="component" value="Unassembled WGS sequence"/>
</dbReference>
<comment type="caution">
    <text evidence="1">The sequence shown here is derived from an EMBL/GenBank/DDBJ whole genome shotgun (WGS) entry which is preliminary data.</text>
</comment>
<proteinExistence type="predicted"/>
<accession>A0A2B9PJ05</accession>
<dbReference type="AlphaFoldDB" id="A0A2B9PJ05"/>
<dbReference type="EMBL" id="NUIL01000053">
    <property type="protein sequence ID" value="PGO22544.1"/>
    <property type="molecule type" value="Genomic_DNA"/>
</dbReference>
<name>A0A2B9PJ05_BACCE</name>
<evidence type="ECO:0000313" key="2">
    <source>
        <dbReference type="Proteomes" id="UP000223777"/>
    </source>
</evidence>
<protein>
    <submittedName>
        <fullName evidence="1">Uncharacterized protein</fullName>
    </submittedName>
</protein>